<reference evidence="1 2" key="1">
    <citation type="submission" date="2018-10" db="EMBL/GenBank/DDBJ databases">
        <title>Genomic Encyclopedia of Archaeal and Bacterial Type Strains, Phase II (KMG-II): from individual species to whole genera.</title>
        <authorList>
            <person name="Goeker M."/>
        </authorList>
    </citation>
    <scope>NUCLEOTIDE SEQUENCE [LARGE SCALE GENOMIC DNA]</scope>
    <source>
        <strain evidence="1 2">DSM 43383</strain>
    </source>
</reference>
<dbReference type="Proteomes" id="UP000274601">
    <property type="component" value="Unassembled WGS sequence"/>
</dbReference>
<name>A0A495QA66_9ACTN</name>
<protein>
    <submittedName>
        <fullName evidence="1">Uncharacterized protein</fullName>
    </submittedName>
</protein>
<proteinExistence type="predicted"/>
<keyword evidence="2" id="KW-1185">Reference proteome</keyword>
<organism evidence="1 2">
    <name type="scientific">Actinomadura pelletieri DSM 43383</name>
    <dbReference type="NCBI Taxonomy" id="1120940"/>
    <lineage>
        <taxon>Bacteria</taxon>
        <taxon>Bacillati</taxon>
        <taxon>Actinomycetota</taxon>
        <taxon>Actinomycetes</taxon>
        <taxon>Streptosporangiales</taxon>
        <taxon>Thermomonosporaceae</taxon>
        <taxon>Actinomadura</taxon>
    </lineage>
</organism>
<sequence length="69" mass="7275">MNTPTEADARAADQALRASGLRLTDEETSRLATGYSALRAKADALAALALREAPPINPVAPPDKGEYPR</sequence>
<dbReference type="AlphaFoldDB" id="A0A495QA66"/>
<dbReference type="RefSeq" id="WP_147449641.1">
    <property type="nucleotide sequence ID" value="NZ_RBWU01000008.1"/>
</dbReference>
<evidence type="ECO:0000313" key="1">
    <source>
        <dbReference type="EMBL" id="RKS68362.1"/>
    </source>
</evidence>
<gene>
    <name evidence="1" type="ORF">BZB76_6625</name>
</gene>
<evidence type="ECO:0000313" key="2">
    <source>
        <dbReference type="Proteomes" id="UP000274601"/>
    </source>
</evidence>
<dbReference type="EMBL" id="RBWU01000008">
    <property type="protein sequence ID" value="RKS68362.1"/>
    <property type="molecule type" value="Genomic_DNA"/>
</dbReference>
<accession>A0A495QA66</accession>
<comment type="caution">
    <text evidence="1">The sequence shown here is derived from an EMBL/GenBank/DDBJ whole genome shotgun (WGS) entry which is preliminary data.</text>
</comment>